<feature type="region of interest" description="Disordered" evidence="16">
    <location>
        <begin position="2559"/>
        <end position="2633"/>
    </location>
</feature>
<feature type="region of interest" description="Disordered" evidence="16">
    <location>
        <begin position="1934"/>
        <end position="1954"/>
    </location>
</feature>
<name>A0AAE0V7U5_9TELE</name>
<dbReference type="InterPro" id="IPR008271">
    <property type="entry name" value="Ser/Thr_kinase_AS"/>
</dbReference>
<evidence type="ECO:0000256" key="1">
    <source>
        <dbReference type="ARBA" id="ARBA00004123"/>
    </source>
</evidence>
<feature type="region of interest" description="Disordered" evidence="16">
    <location>
        <begin position="593"/>
        <end position="641"/>
    </location>
</feature>
<comment type="caution">
    <text evidence="22">The sequence shown here is derived from an EMBL/GenBank/DDBJ whole genome shotgun (WGS) entry which is preliminary data.</text>
</comment>
<keyword evidence="13" id="KW-0238">DNA-binding</keyword>
<dbReference type="GO" id="GO:0035267">
    <property type="term" value="C:NuA4 histone acetyltransferase complex"/>
    <property type="evidence" value="ECO:0007669"/>
    <property type="project" value="TreeGrafter"/>
</dbReference>
<feature type="compositionally biased region" description="Acidic residues" evidence="16">
    <location>
        <begin position="1832"/>
        <end position="1848"/>
    </location>
</feature>
<feature type="compositionally biased region" description="Low complexity" evidence="16">
    <location>
        <begin position="292"/>
        <end position="307"/>
    </location>
</feature>
<gene>
    <name evidence="22" type="ORF">QTP70_030401</name>
</gene>
<dbReference type="Pfam" id="PF00069">
    <property type="entry name" value="Pkinase"/>
    <property type="match status" value="1"/>
</dbReference>
<feature type="region of interest" description="Disordered" evidence="16">
    <location>
        <begin position="443"/>
        <end position="491"/>
    </location>
</feature>
<dbReference type="SMART" id="SM00220">
    <property type="entry name" value="S_TKc"/>
    <property type="match status" value="1"/>
</dbReference>
<evidence type="ECO:0000256" key="13">
    <source>
        <dbReference type="ARBA" id="ARBA00023125"/>
    </source>
</evidence>
<comment type="subcellular location">
    <subcellularLocation>
        <location evidence="1">Nucleus</location>
    </subcellularLocation>
</comment>
<feature type="compositionally biased region" description="Polar residues" evidence="16">
    <location>
        <begin position="475"/>
        <end position="486"/>
    </location>
</feature>
<dbReference type="InterPro" id="IPR038718">
    <property type="entry name" value="SNF2-like_sf"/>
</dbReference>
<evidence type="ECO:0000313" key="22">
    <source>
        <dbReference type="EMBL" id="KAK3540391.1"/>
    </source>
</evidence>
<dbReference type="SUPFAM" id="SSF56112">
    <property type="entry name" value="Protein kinase-like (PK-like)"/>
    <property type="match status" value="1"/>
</dbReference>
<dbReference type="SMART" id="SM00573">
    <property type="entry name" value="HSA"/>
    <property type="match status" value="1"/>
</dbReference>
<accession>A0AAE0V7U5</accession>
<evidence type="ECO:0000256" key="6">
    <source>
        <dbReference type="ARBA" id="ARBA00022741"/>
    </source>
</evidence>
<dbReference type="GO" id="GO:0004674">
    <property type="term" value="F:protein serine/threonine kinase activity"/>
    <property type="evidence" value="ECO:0007669"/>
    <property type="project" value="UniProtKB-KW"/>
</dbReference>
<feature type="compositionally biased region" description="Pro residues" evidence="16">
    <location>
        <begin position="2584"/>
        <end position="2594"/>
    </location>
</feature>
<evidence type="ECO:0000256" key="12">
    <source>
        <dbReference type="ARBA" id="ARBA00023006"/>
    </source>
</evidence>
<feature type="region of interest" description="Disordered" evidence="16">
    <location>
        <begin position="3427"/>
        <end position="3478"/>
    </location>
</feature>
<dbReference type="Pfam" id="PF15790">
    <property type="entry name" value="EP400_N"/>
    <property type="match status" value="1"/>
</dbReference>
<dbReference type="FunFam" id="3.30.200.20:FF:000149">
    <property type="entry name" value="serine/threonine-protein kinase unc-51 isoform X1"/>
    <property type="match status" value="1"/>
</dbReference>
<dbReference type="FunFam" id="3.40.50.10810:FF:000005">
    <property type="entry name" value="Photoperiod-independent early flowering 1"/>
    <property type="match status" value="1"/>
</dbReference>
<evidence type="ECO:0000256" key="7">
    <source>
        <dbReference type="ARBA" id="ARBA00022777"/>
    </source>
</evidence>
<dbReference type="InterPro" id="IPR000719">
    <property type="entry name" value="Prot_kinase_dom"/>
</dbReference>
<dbReference type="Pfam" id="PF00271">
    <property type="entry name" value="Helicase_C"/>
    <property type="match status" value="1"/>
</dbReference>
<feature type="compositionally biased region" description="Low complexity" evidence="16">
    <location>
        <begin position="3428"/>
        <end position="3478"/>
    </location>
</feature>
<feature type="region of interest" description="Disordered" evidence="16">
    <location>
        <begin position="1223"/>
        <end position="1246"/>
    </location>
</feature>
<evidence type="ECO:0000259" key="20">
    <source>
        <dbReference type="PROSITE" id="PS51194"/>
    </source>
</evidence>
<dbReference type="InterPro" id="IPR001650">
    <property type="entry name" value="Helicase_C-like"/>
</dbReference>
<evidence type="ECO:0000259" key="19">
    <source>
        <dbReference type="PROSITE" id="PS51192"/>
    </source>
</evidence>
<dbReference type="Gene3D" id="3.40.50.300">
    <property type="entry name" value="P-loop containing nucleotide triphosphate hydrolases"/>
    <property type="match status" value="1"/>
</dbReference>
<dbReference type="Pfam" id="PF12063">
    <property type="entry name" value="ATG1-like_MIT1"/>
    <property type="match status" value="1"/>
</dbReference>
<feature type="region of interest" description="Disordered" evidence="16">
    <location>
        <begin position="3929"/>
        <end position="4003"/>
    </location>
</feature>
<dbReference type="InterPro" id="IPR048941">
    <property type="entry name" value="ATG1-like_MIT2"/>
</dbReference>
<evidence type="ECO:0000256" key="16">
    <source>
        <dbReference type="SAM" id="MobiDB-lite"/>
    </source>
</evidence>
<dbReference type="Pfam" id="PF07529">
    <property type="entry name" value="HSA"/>
    <property type="match status" value="1"/>
</dbReference>
<dbReference type="InterPro" id="IPR014001">
    <property type="entry name" value="Helicase_ATP-bd"/>
</dbReference>
<evidence type="ECO:0000313" key="23">
    <source>
        <dbReference type="Proteomes" id="UP001274896"/>
    </source>
</evidence>
<feature type="region of interest" description="Disordered" evidence="16">
    <location>
        <begin position="2382"/>
        <end position="2428"/>
    </location>
</feature>
<dbReference type="PANTHER" id="PTHR46459:SF1">
    <property type="entry name" value="E1A-BINDING PROTEIN P400"/>
    <property type="match status" value="1"/>
</dbReference>
<dbReference type="PROSITE" id="PS51194">
    <property type="entry name" value="HELICASE_CTER"/>
    <property type="match status" value="1"/>
</dbReference>
<evidence type="ECO:0000259" key="18">
    <source>
        <dbReference type="PROSITE" id="PS50090"/>
    </source>
</evidence>
<dbReference type="GO" id="GO:0034045">
    <property type="term" value="C:phagophore assembly site membrane"/>
    <property type="evidence" value="ECO:0007669"/>
    <property type="project" value="UniProtKB-ARBA"/>
</dbReference>
<sequence>METIGKFEFNRKDLIGHGAFAVVFKGRHKERHEFEVAVKCINKKNLAKSQSLLGKEIKILKELKHENIVSLLDFQEISGCVYLVMEYCNGGDLAEYLHAKGSLSEDTIRSFLQQIAGAMSILRSKGIIHRDLKPQNILLSYSMGRRVNNNTNNICIKLADFGFARYLQGNTMAATLCGSPMYMAPEVIMSQNYDAKADLWSVGTIVFQCLTGKAPFQFIASSPQELRLFYERNRKLNPNIPRETSGHLRHLLLGLLQRNHRDRMDFDEFFHHPFLEVSTVLRKSSPVPIPSYPSSGSGSSSSGSSSPNLTPTQSDTETQRPHPLHKATPPSCSQLKYSSSSESEDFVMVLAQSPNEDQEMGIQSGCSMLSPGTFVGGTSPPSPSLRISPSPTRPVEFYGSSYNQSVPVPVPTQIHNYQRMKQNLQGASRTAVPTSHCCMAGFPRSSVSPSHRRLSTGGSRPRQPSPKVGAIPETPDQSEPQCSRTGLQDMHVRPQSQVFPLFYDVGAMETTLTPRKGSHGHSPDAIVHRWELDRRRSLPGTLSRTRTMSDLQEPCVIPTSTAQRRRGSVKRSSSAGRLSDMLLKAVFGSQLDRGSCEGLNTERPMDTTAPPGGDKGSRSPGHVLFTVGTPPDGPASTARRRTISVSSCSPDSSGWTCNHFPKPYNSPERYCCAFTDITASGLHRDAAFIPPELPAETLMEKAHTDMLTQLRFTLAFTHCVTDMAAAKEVGIERTEAADASFLEQSQVADQISQLSREWSCAEQLVLYMKCAELLSTALHTAKEAIKQGKLYPSASVKQVVRKLNELYKECVMSSRSLTARLQLFFSTKQRLMDRMNNITAEKIIYSHTVQMVQAAALDEMFHHGEASVQRYHKALLLMEGLSLIITERSDLNNINKCKQCIERRLSSLQPGLCLMLLLFSKKKKKAYKALTLGHAMHHGGGPPNAQRNPQRSKSFTGPEAEEQQQQPITVTQPQQQATAVTHPQSPVTTFATAASPAVSAPQSPNYQIKNWSPVASQNMNITLQNQQITLTPVPLQSPASPSFQHQAPHWRIEHGSSSYIQVTSPLPQAIQPQSPTQHSPVPLQAVTRPGTALGVCAQSPTRFVEAGIMVRQINLSSPPGSGHFVYQDNTGLTQLAPTTVGTVQLAAPAGTPASVRERRLSQPHSQTGGTIHHLGPQSPVASGAALPALTSPGHITTSNLPPQISSIIQGQLRPVVTVSGMTSFGTVPPSSPSRSTANPLLTPKKVQPKKLEEIAPPNTEVAQLRKQCLEHHNKKMENLKDVFKDYLIELFFLQHLQGNMMDYLAFKKKPCVPLFTYLRQNDLDLEDEEEEEEQSEVINDEVKVVTGKDGQTVTPVAIATQLPPNVSAAFSTQPQFQAHPGVAGGNISNPVDMEAFKRQQALAQADQAKRSRIEVVRHGMIFQHPVVAPLGSPGVPLQQLMPTAQGGMPPTPQAIQIGGQNQNQQQYDPSKGPPVQNAASLHTPPPQLPGRIPQATLPMATLPLALSQSQPVVLEQQCQVPGGQLQAQVKLQGAGAVLTAVNPHPQLQMQLQIQQQQTQPVMQPGQATVTLVRPGAETTQPAQRLIPNLMSSSVMSTTPLSSLPSPLPSTPVRTPVPHALSPASHSKLMASNGTTALKISTLNQSSAASNIQESPQDKQAEQAKLESQVHQRIAELRKEGQWSASRLPKLQEASRPKSHWDYLLEEMQWMAADFAQERRWKMAAAKKLVRTCARYHVEVKKAEERKKMEEDLRLRNIASVIAREVDFFWSNIEQVVEIKLHLEILCKRQKALRLQKSGNKGQHSKPAPASGEKDSRVESGSTRKRKTSTSLSDEEAEDEESTIEEQEAMEVAAEQKKELVELTKEAEVPLEALVKKYAGAYAEGFEWPKPACQSEDEEKDEVEGTPYNQELYNMDSCPLESPHEAVLIETLLSDEQYRGPERNSGTSGTDGKPMKDIAEVSRATDLILPKGSARTTPTTRLPVPSLLHGSLRDYQRVGVEWLANLHRKHLNGILADETGLGKTVQTVAYLAHLACHEGIWGPHLVVVRTCKLLNWEMEFKRWCPGLKILLYLGSKRERRHKRSWWSEPNSFHVCITSYKLLLKDQAHFLKRRWRHLVLDEVQLIKNMTEKHWETIFTLRSQQRILLINSPLQNTLRELWTMIHFLLPGITRSYLDFPIQPGADQNQDYCHKLVIRLHRMIQPFILRRSKRDVEKQLPKKYEHILKCRLSARQKSMYEDILTQTSAQEALKTGHFVSVLQVLMQLQRICNHPDLIQIRETSSSYTCQSLQYNTPSLVLTALQKDQWKTVDLSLFNLIGNEGRLTRFETTEALPKLRLNQQLIEEIHSSPDPPPRPKACKIKPMRLFQPVQYGTKPEGRLVPLVSTTQGQRSTATTTATPTTTSTPTAVAQNTQARGKSPVTTTSSMQASSTPGLAVAAASSTATSTHVALGVAGVGAVAPRPAVAPQPLSTHPLLPQRLLLSSQAQARLPSGDVVKVAQLASIAGPQSRIAQTETPVTLQFQGNKFTLSPSQLRQLTTGQPLQLQGNILQIVSTPGQPILRPPGSLVMQPMPQPVPVQNSTGPPAAVPLPTPAPPQAAVAAGDTATSSTSSDAGSNAKPSTNAAPQESSEERNRQLKERLTRLFSVNERRVQRSVLYGADLIEACFVTRDRAPPPLSAPQHSRWTWVGRDACLKAQQNSIYTTDSLRLALCSHTDRLQEGECLVKRLSCILPTAVAPPPHLYAANPPLPYSLKRKSFVRQLQEVSASFNPEIRALACPTMFELPDKHLLEMDSGKLEALSILLHKLKAEGRRVLIFTQMASMLDILEAFLDHRYFAFVRLDESLTHHERQDQIKVFNCNRQFFCAILTNRCCSAVGHVFDADTVVFYDTDLNPSMDARTQEWCDRVGRSKDIHIYRLESGNSIEEKLLKNGTKDLIREVAAQGTDYTLAFLTQRTIQDLFEVEAGSGEKVEEFVVLHQEPSPSESIPPHVARPYIQALNTITLQTLHPEEGLEKKVLEKEEKQMEEEGEVTDEASQLEELASVVEQLTPIERYALHCLEYLHIIEDEAVAKERIEASKRVWEMRQQQKRKREEVEQAALEDEEDLFTYTREDAYNMEYVFESADGQTEIMPLWTPPTPPQDDNDIYIDSVICLMYDSAPMSESKLPPVYVRKEHKRPKMDPSAMGRKKKKGHGEAVIPPRSLFDKASMLKVRREGKDQKKNFSLKQQAPFAKPLPSLVKPTMEPGQDNPEWLISEDWALLQAVKQLLELPLNLTIVSPAHTPNWDLVSDVVSSCSRIYRSPKQCRSRYENVIIPREEGKLLYEANPKKKTKSIYKTKNSRPLRTCQIYTQDDNATQIQLYNNRFELMKIIASKRSPPIKPLLGLNPFQKNPKHASVLAESGISYDKPLPPIQVASQRAERIAKEKKALAEQQRAQQLAQQQQTAGAAPGTPGATAQPQAQPQATTAGLQTTGVPQGTQQGAAAVPNTAVLASAIKTAAAGTGIQTATAVGGSMIVNTVASVPPGQFQGNKRLASPVIPGALPAAGAATAQVVHTQQRAVASAPAATPAEVVAIATSQGVRAVTPVTASTVVSPSLAQVPSQARPIVAQGVQLPQGKITQAQLQILRQQQLQQQQQQPQQQAGSPQIKAVNKPQQMHKQKLQVVTAPGQQTTVTQQPQQVQAAPTPQTSTQLTAVAAVPRAGAVLTGTTAPSLQVARLTRVPATGTVPAQAGQTAQVTLTKPPPVVSVPAVVSSTGVTTLPVTVAGISVAIGQTQKTVGSVVGPFQVQQVQQLLRQKQAAAQQKAAQPQQTQAAVQQKLATQQVAQAAGQGPQKVTYTTTQLQPTAIKTQYFTSLPTQTQKPAQQIQVAKLPQIVQQQIVSSPQQIQAQPQTVTLTQTAGSSPQTQVQVIPAGSASATQVVHQKLLQQQQQPQQQVVSTPAPVSSSQIPVPAPQSPAQQQSSAVTPTADTSVQQPGTPQPQPGKANARAGAAMRAKTPAKPSGGS</sequence>
<evidence type="ECO:0000256" key="4">
    <source>
        <dbReference type="ARBA" id="ARBA00022553"/>
    </source>
</evidence>
<dbReference type="InterPro" id="IPR011009">
    <property type="entry name" value="Kinase-like_dom_sf"/>
</dbReference>
<feature type="region of interest" description="Disordered" evidence="16">
    <location>
        <begin position="1454"/>
        <end position="1481"/>
    </location>
</feature>
<evidence type="ECO:0000256" key="9">
    <source>
        <dbReference type="ARBA" id="ARBA00022806"/>
    </source>
</evidence>
<feature type="compositionally biased region" description="Low complexity" evidence="16">
    <location>
        <begin position="3980"/>
        <end position="3997"/>
    </location>
</feature>
<dbReference type="EC" id="2.7.11.1" evidence="2"/>
<dbReference type="GO" id="GO:0006914">
    <property type="term" value="P:autophagy"/>
    <property type="evidence" value="ECO:0007669"/>
    <property type="project" value="UniProtKB-KW"/>
</dbReference>
<feature type="compositionally biased region" description="Polar residues" evidence="16">
    <location>
        <begin position="2616"/>
        <end position="2626"/>
    </location>
</feature>
<dbReference type="PANTHER" id="PTHR46459">
    <property type="entry name" value="E1A-BINDING PROTEIN P400-RELATED"/>
    <property type="match status" value="1"/>
</dbReference>
<feature type="domain" description="HSA" evidence="21">
    <location>
        <begin position="1687"/>
        <end position="1759"/>
    </location>
</feature>
<dbReference type="SMART" id="SM00487">
    <property type="entry name" value="DEXDc"/>
    <property type="match status" value="1"/>
</dbReference>
<dbReference type="Gene3D" id="1.10.510.10">
    <property type="entry name" value="Transferase(Phosphotransferase) domain 1"/>
    <property type="match status" value="1"/>
</dbReference>
<dbReference type="Gene3D" id="3.30.200.20">
    <property type="entry name" value="Phosphorylase Kinase, domain 1"/>
    <property type="match status" value="1"/>
</dbReference>
<dbReference type="FunFam" id="1.10.510.10:FF:000128">
    <property type="entry name" value="serine/threonine-protein kinase ULK2 isoform X2"/>
    <property type="match status" value="1"/>
</dbReference>
<keyword evidence="11" id="KW-0156">Chromatin regulator</keyword>
<dbReference type="GO" id="GO:0004386">
    <property type="term" value="F:helicase activity"/>
    <property type="evidence" value="ECO:0007669"/>
    <property type="project" value="UniProtKB-KW"/>
</dbReference>
<dbReference type="InterPro" id="IPR031575">
    <property type="entry name" value="EP400_N"/>
</dbReference>
<dbReference type="InterPro" id="IPR049730">
    <property type="entry name" value="SNF2/RAD54-like_C"/>
</dbReference>
<feature type="region of interest" description="Disordered" evidence="16">
    <location>
        <begin position="3634"/>
        <end position="3657"/>
    </location>
</feature>
<feature type="domain" description="Helicase C-terminal" evidence="20">
    <location>
        <begin position="2797"/>
        <end position="2951"/>
    </location>
</feature>
<dbReference type="CDD" id="cd18793">
    <property type="entry name" value="SF2_C_SNF"/>
    <property type="match status" value="1"/>
</dbReference>
<proteinExistence type="predicted"/>
<dbReference type="PROSITE" id="PS51204">
    <property type="entry name" value="HSA"/>
    <property type="match status" value="1"/>
</dbReference>
<evidence type="ECO:0000256" key="15">
    <source>
        <dbReference type="PROSITE-ProRule" id="PRU10141"/>
    </source>
</evidence>
<dbReference type="Pfam" id="PF21127">
    <property type="entry name" value="ATG1-like_MIT2"/>
    <property type="match status" value="1"/>
</dbReference>
<keyword evidence="9" id="KW-0347">Helicase</keyword>
<dbReference type="InterPro" id="IPR027417">
    <property type="entry name" value="P-loop_NTPase"/>
</dbReference>
<feature type="region of interest" description="Disordered" evidence="16">
    <location>
        <begin position="934"/>
        <end position="983"/>
    </location>
</feature>
<keyword evidence="12" id="KW-0072">Autophagy</keyword>
<feature type="binding site" evidence="15">
    <location>
        <position position="39"/>
    </location>
    <ligand>
        <name>ATP</name>
        <dbReference type="ChEBI" id="CHEBI:30616"/>
    </ligand>
</feature>
<feature type="compositionally biased region" description="Low complexity" evidence="16">
    <location>
        <begin position="2390"/>
        <end position="2406"/>
    </location>
</feature>
<dbReference type="GO" id="GO:0006281">
    <property type="term" value="P:DNA repair"/>
    <property type="evidence" value="ECO:0007669"/>
    <property type="project" value="TreeGrafter"/>
</dbReference>
<dbReference type="PROSITE" id="PS50011">
    <property type="entry name" value="PROTEIN_KINASE_DOM"/>
    <property type="match status" value="1"/>
</dbReference>
<reference evidence="22" key="1">
    <citation type="submission" date="2023-06" db="EMBL/GenBank/DDBJ databases">
        <title>Male Hemibagrus guttatus genome.</title>
        <authorList>
            <person name="Bian C."/>
        </authorList>
    </citation>
    <scope>NUCLEOTIDE SEQUENCE</scope>
    <source>
        <strain evidence="22">Male_cb2023</strain>
        <tissue evidence="22">Muscle</tissue>
    </source>
</reference>
<keyword evidence="5" id="KW-0808">Transferase</keyword>
<dbReference type="PROSITE" id="PS51192">
    <property type="entry name" value="HELICASE_ATP_BIND_1"/>
    <property type="match status" value="1"/>
</dbReference>
<feature type="region of interest" description="Disordered" evidence="16">
    <location>
        <begin position="286"/>
        <end position="338"/>
    </location>
</feature>
<feature type="region of interest" description="Disordered" evidence="16">
    <location>
        <begin position="1159"/>
        <end position="1201"/>
    </location>
</feature>
<dbReference type="Gene3D" id="1.20.120.850">
    <property type="entry name" value="SWI2/SNF2 ATPases, N-terminal domain"/>
    <property type="match status" value="1"/>
</dbReference>
<evidence type="ECO:0000256" key="8">
    <source>
        <dbReference type="ARBA" id="ARBA00022801"/>
    </source>
</evidence>
<dbReference type="GO" id="GO:0005524">
    <property type="term" value="F:ATP binding"/>
    <property type="evidence" value="ECO:0007669"/>
    <property type="project" value="UniProtKB-UniRule"/>
</dbReference>
<dbReference type="PROSITE" id="PS00108">
    <property type="entry name" value="PROTEIN_KINASE_ST"/>
    <property type="match status" value="1"/>
</dbReference>
<keyword evidence="7" id="KW-0418">Kinase</keyword>
<evidence type="ECO:0000256" key="11">
    <source>
        <dbReference type="ARBA" id="ARBA00022853"/>
    </source>
</evidence>
<feature type="region of interest" description="Disordered" evidence="16">
    <location>
        <begin position="3173"/>
        <end position="3195"/>
    </location>
</feature>
<evidence type="ECO:0000259" key="17">
    <source>
        <dbReference type="PROSITE" id="PS50011"/>
    </source>
</evidence>
<evidence type="ECO:0000256" key="2">
    <source>
        <dbReference type="ARBA" id="ARBA00012513"/>
    </source>
</evidence>
<feature type="region of interest" description="Disordered" evidence="16">
    <location>
        <begin position="1795"/>
        <end position="1852"/>
    </location>
</feature>
<feature type="compositionally biased region" description="Polar residues" evidence="16">
    <location>
        <begin position="945"/>
        <end position="955"/>
    </location>
</feature>
<feature type="compositionally biased region" description="Polar residues" evidence="16">
    <location>
        <begin position="2407"/>
        <end position="2428"/>
    </location>
</feature>
<feature type="domain" description="Helicase ATP-binding" evidence="19">
    <location>
        <begin position="2003"/>
        <end position="2168"/>
    </location>
</feature>
<evidence type="ECO:0000256" key="3">
    <source>
        <dbReference type="ARBA" id="ARBA00022527"/>
    </source>
</evidence>
<dbReference type="PROSITE" id="PS00107">
    <property type="entry name" value="PROTEIN_KINASE_ATP"/>
    <property type="match status" value="1"/>
</dbReference>
<feature type="compositionally biased region" description="Low complexity" evidence="16">
    <location>
        <begin position="2595"/>
        <end position="2614"/>
    </location>
</feature>
<feature type="compositionally biased region" description="Low complexity" evidence="16">
    <location>
        <begin position="963"/>
        <end position="983"/>
    </location>
</feature>
<dbReference type="SUPFAM" id="SSF52540">
    <property type="entry name" value="P-loop containing nucleoside triphosphate hydrolases"/>
    <property type="match status" value="2"/>
</dbReference>
<dbReference type="InterPro" id="IPR014012">
    <property type="entry name" value="HSA_dom"/>
</dbReference>
<dbReference type="GO" id="GO:0006325">
    <property type="term" value="P:chromatin organization"/>
    <property type="evidence" value="ECO:0007669"/>
    <property type="project" value="UniProtKB-KW"/>
</dbReference>
<dbReference type="Pfam" id="PF00176">
    <property type="entry name" value="SNF2-rel_dom"/>
    <property type="match status" value="1"/>
</dbReference>
<dbReference type="GO" id="GO:0000812">
    <property type="term" value="C:Swr1 complex"/>
    <property type="evidence" value="ECO:0007669"/>
    <property type="project" value="TreeGrafter"/>
</dbReference>
<keyword evidence="10 15" id="KW-0067">ATP-binding</keyword>
<protein>
    <recommendedName>
        <fullName evidence="2">non-specific serine/threonine protein kinase</fullName>
        <ecNumber evidence="2">2.7.11.1</ecNumber>
    </recommendedName>
</protein>
<evidence type="ECO:0000256" key="10">
    <source>
        <dbReference type="ARBA" id="ARBA00022840"/>
    </source>
</evidence>
<dbReference type="Gene3D" id="3.40.50.10810">
    <property type="entry name" value="Tandem AAA-ATPase domain"/>
    <property type="match status" value="1"/>
</dbReference>
<evidence type="ECO:0000259" key="21">
    <source>
        <dbReference type="PROSITE" id="PS51204"/>
    </source>
</evidence>
<feature type="compositionally biased region" description="Low complexity" evidence="16">
    <location>
        <begin position="3929"/>
        <end position="3962"/>
    </location>
</feature>
<dbReference type="InterPro" id="IPR017441">
    <property type="entry name" value="Protein_kinase_ATP_BS"/>
</dbReference>
<dbReference type="InterPro" id="IPR000330">
    <property type="entry name" value="SNF2_N"/>
</dbReference>
<keyword evidence="6 15" id="KW-0547">Nucleotide-binding</keyword>
<dbReference type="Proteomes" id="UP001274896">
    <property type="component" value="Unassembled WGS sequence"/>
</dbReference>
<evidence type="ECO:0000256" key="5">
    <source>
        <dbReference type="ARBA" id="ARBA00022679"/>
    </source>
</evidence>
<dbReference type="GO" id="GO:0003682">
    <property type="term" value="F:chromatin binding"/>
    <property type="evidence" value="ECO:0007669"/>
    <property type="project" value="TreeGrafter"/>
</dbReference>
<keyword evidence="3" id="KW-0723">Serine/threonine-protein kinase</keyword>
<feature type="domain" description="Myb-like" evidence="18">
    <location>
        <begin position="3242"/>
        <end position="3311"/>
    </location>
</feature>
<keyword evidence="8" id="KW-0378">Hydrolase</keyword>
<organism evidence="22 23">
    <name type="scientific">Hemibagrus guttatus</name>
    <dbReference type="NCBI Taxonomy" id="175788"/>
    <lineage>
        <taxon>Eukaryota</taxon>
        <taxon>Metazoa</taxon>
        <taxon>Chordata</taxon>
        <taxon>Craniata</taxon>
        <taxon>Vertebrata</taxon>
        <taxon>Euteleostomi</taxon>
        <taxon>Actinopterygii</taxon>
        <taxon>Neopterygii</taxon>
        <taxon>Teleostei</taxon>
        <taxon>Ostariophysi</taxon>
        <taxon>Siluriformes</taxon>
        <taxon>Bagridae</taxon>
        <taxon>Hemibagrus</taxon>
    </lineage>
</organism>
<feature type="domain" description="Protein kinase" evidence="17">
    <location>
        <begin position="9"/>
        <end position="275"/>
    </location>
</feature>
<dbReference type="InterPro" id="IPR022708">
    <property type="entry name" value="Atg1-like_tMIT"/>
</dbReference>
<keyword evidence="4" id="KW-0597">Phosphoprotein</keyword>
<keyword evidence="23" id="KW-1185">Reference proteome</keyword>
<dbReference type="GO" id="GO:0016787">
    <property type="term" value="F:hydrolase activity"/>
    <property type="evidence" value="ECO:0007669"/>
    <property type="project" value="UniProtKB-KW"/>
</dbReference>
<dbReference type="GO" id="GO:0003677">
    <property type="term" value="F:DNA binding"/>
    <property type="evidence" value="ECO:0007669"/>
    <property type="project" value="UniProtKB-KW"/>
</dbReference>
<dbReference type="InterPro" id="IPR001005">
    <property type="entry name" value="SANT/Myb"/>
</dbReference>
<dbReference type="PROSITE" id="PS50090">
    <property type="entry name" value="MYB_LIKE"/>
    <property type="match status" value="1"/>
</dbReference>
<keyword evidence="14" id="KW-0539">Nucleus</keyword>
<dbReference type="EMBL" id="JAUCMX010000007">
    <property type="protein sequence ID" value="KAK3540391.1"/>
    <property type="molecule type" value="Genomic_DNA"/>
</dbReference>
<feature type="compositionally biased region" description="Low complexity" evidence="16">
    <location>
        <begin position="1455"/>
        <end position="1466"/>
    </location>
</feature>
<evidence type="ECO:0000256" key="14">
    <source>
        <dbReference type="ARBA" id="ARBA00023242"/>
    </source>
</evidence>